<evidence type="ECO:0000313" key="2">
    <source>
        <dbReference type="Proteomes" id="UP000676565"/>
    </source>
</evidence>
<comment type="caution">
    <text evidence="1">The sequence shown here is derived from an EMBL/GenBank/DDBJ whole genome shotgun (WGS) entry which is preliminary data.</text>
</comment>
<keyword evidence="2" id="KW-1185">Reference proteome</keyword>
<name>A0ABS5BRZ4_9BACT</name>
<protein>
    <recommendedName>
        <fullName evidence="3">SelT/SelW/SelH family protein</fullName>
    </recommendedName>
</protein>
<dbReference type="EMBL" id="JAGKQQ010000001">
    <property type="protein sequence ID" value="MBP3956030.1"/>
    <property type="molecule type" value="Genomic_DNA"/>
</dbReference>
<evidence type="ECO:0000313" key="1">
    <source>
        <dbReference type="EMBL" id="MBP3956030.1"/>
    </source>
</evidence>
<evidence type="ECO:0008006" key="3">
    <source>
        <dbReference type="Google" id="ProtNLM"/>
    </source>
</evidence>
<reference evidence="1 2" key="1">
    <citation type="submission" date="2021-04" db="EMBL/GenBank/DDBJ databases">
        <authorList>
            <person name="Ivanova A."/>
        </authorList>
    </citation>
    <scope>NUCLEOTIDE SEQUENCE [LARGE SCALE GENOMIC DNA]</scope>
    <source>
        <strain evidence="1 2">G18</strain>
    </source>
</reference>
<dbReference type="RefSeq" id="WP_210654071.1">
    <property type="nucleotide sequence ID" value="NZ_JAGKQQ010000001.1"/>
</dbReference>
<accession>A0ABS5BRZ4</accession>
<gene>
    <name evidence="1" type="ORF">J8F10_12110</name>
</gene>
<organism evidence="1 2">
    <name type="scientific">Gemmata palustris</name>
    <dbReference type="NCBI Taxonomy" id="2822762"/>
    <lineage>
        <taxon>Bacteria</taxon>
        <taxon>Pseudomonadati</taxon>
        <taxon>Planctomycetota</taxon>
        <taxon>Planctomycetia</taxon>
        <taxon>Gemmatales</taxon>
        <taxon>Gemmataceae</taxon>
        <taxon>Gemmata</taxon>
    </lineage>
</organism>
<dbReference type="Proteomes" id="UP000676565">
    <property type="component" value="Unassembled WGS sequence"/>
</dbReference>
<sequence>MRDVTIRRCPTCPNIGSHTDQITAALRNDPNLNVRVVDGNKGEFNVEVDGRTINGSSGGSLRTPDELAAEIRGAEVTSAG</sequence>
<proteinExistence type="predicted"/>